<feature type="transmembrane region" description="Helical" evidence="3">
    <location>
        <begin position="245"/>
        <end position="264"/>
    </location>
</feature>
<dbReference type="AlphaFoldDB" id="A0A2T9ZH12"/>
<gene>
    <name evidence="5" type="ORF">BB560_001623</name>
</gene>
<dbReference type="GO" id="GO:0022857">
    <property type="term" value="F:transmembrane transporter activity"/>
    <property type="evidence" value="ECO:0007669"/>
    <property type="project" value="InterPro"/>
</dbReference>
<dbReference type="GO" id="GO:0016020">
    <property type="term" value="C:membrane"/>
    <property type="evidence" value="ECO:0007669"/>
    <property type="project" value="UniProtKB-SubCell"/>
</dbReference>
<dbReference type="PANTHER" id="PTHR11360">
    <property type="entry name" value="MONOCARBOXYLATE TRANSPORTER"/>
    <property type="match status" value="1"/>
</dbReference>
<sequence length="512" mass="56266">MSFNTEKNSDTEPTAINTPCDSTYQLNAVASDLQLNLSNSTPTEIVVVNIPERPWNNQLEEKNASDPDIIDTDVIESLPLDSKKSKSVYDSENISLNQVPNQESQTSNVPPPDKGYAWAILIAGLLNFILSFGSFNAFGVFQTYYLLDIFKDESAESISWISTLTVVMTLTGGLFSGRISRILGIRNACLAATVLGTVSLILSSFFKKIWHLVITQGIMYGFASSILINLSLTMQILWFEKHKGLSLSIVSAGGGIGSLILVPTVTATVNRYGIRWSFRILAAIYLVSAGIGSLLMRPRVPFKMTKKILDFKLIKDPFLLFLAFAGFTMNWGYCVPLLYFPASLESTGKSISFSTNFIMVFSAASIVGRISSGFLSDKVSSLKILLVCQSVSTIAFYVLWYKRTKFGFLVGFYIVYGIFGLNFFSLGPNIIGRIFPNKKVSLANAMLYLVNGVSSLIGIPVLGKIFQTVGHRTNFDAVIIIGGGMYALSLLSFVGLKIYISRNSSRFDHVNI</sequence>
<feature type="transmembrane region" description="Helical" evidence="3">
    <location>
        <begin position="218"/>
        <end position="238"/>
    </location>
</feature>
<dbReference type="SUPFAM" id="SSF103473">
    <property type="entry name" value="MFS general substrate transporter"/>
    <property type="match status" value="1"/>
</dbReference>
<organism evidence="5 6">
    <name type="scientific">Smittium megazygosporum</name>
    <dbReference type="NCBI Taxonomy" id="133381"/>
    <lineage>
        <taxon>Eukaryota</taxon>
        <taxon>Fungi</taxon>
        <taxon>Fungi incertae sedis</taxon>
        <taxon>Zoopagomycota</taxon>
        <taxon>Kickxellomycotina</taxon>
        <taxon>Harpellomycetes</taxon>
        <taxon>Harpellales</taxon>
        <taxon>Legeriomycetaceae</taxon>
        <taxon>Smittium</taxon>
    </lineage>
</organism>
<feature type="transmembrane region" description="Helical" evidence="3">
    <location>
        <begin position="478"/>
        <end position="500"/>
    </location>
</feature>
<dbReference type="EMBL" id="MBFS01000183">
    <property type="protein sequence ID" value="PVV03883.1"/>
    <property type="molecule type" value="Genomic_DNA"/>
</dbReference>
<feature type="transmembrane region" description="Helical" evidence="3">
    <location>
        <begin position="276"/>
        <end position="296"/>
    </location>
</feature>
<comment type="subcellular location">
    <subcellularLocation>
        <location evidence="1">Membrane</location>
        <topology evidence="1">Multi-pass membrane protein</topology>
    </subcellularLocation>
</comment>
<keyword evidence="6" id="KW-1185">Reference proteome</keyword>
<dbReference type="InterPro" id="IPR020846">
    <property type="entry name" value="MFS_dom"/>
</dbReference>
<accession>A0A2T9ZH12</accession>
<evidence type="ECO:0000256" key="1">
    <source>
        <dbReference type="ARBA" id="ARBA00004141"/>
    </source>
</evidence>
<proteinExistence type="inferred from homology"/>
<protein>
    <recommendedName>
        <fullName evidence="4">Major facilitator superfamily (MFS) profile domain-containing protein</fullName>
    </recommendedName>
</protein>
<dbReference type="InterPro" id="IPR050327">
    <property type="entry name" value="Proton-linked_MCT"/>
</dbReference>
<dbReference type="PROSITE" id="PS50850">
    <property type="entry name" value="MFS"/>
    <property type="match status" value="1"/>
</dbReference>
<comment type="similarity">
    <text evidence="2">Belongs to the major facilitator superfamily. Monocarboxylate porter (TC 2.A.1.13) family.</text>
</comment>
<dbReference type="InterPro" id="IPR036259">
    <property type="entry name" value="MFS_trans_sf"/>
</dbReference>
<dbReference type="Gene3D" id="1.20.1250.20">
    <property type="entry name" value="MFS general substrate transporter like domains"/>
    <property type="match status" value="1"/>
</dbReference>
<reference evidence="5 6" key="1">
    <citation type="journal article" date="2018" name="MBio">
        <title>Comparative Genomics Reveals the Core Gene Toolbox for the Fungus-Insect Symbiosis.</title>
        <authorList>
            <person name="Wang Y."/>
            <person name="Stata M."/>
            <person name="Wang W."/>
            <person name="Stajich J.E."/>
            <person name="White M.M."/>
            <person name="Moncalvo J.M."/>
        </authorList>
    </citation>
    <scope>NUCLEOTIDE SEQUENCE [LARGE SCALE GENOMIC DNA]</scope>
    <source>
        <strain evidence="5 6">SC-DP-2</strain>
    </source>
</reference>
<feature type="transmembrane region" description="Helical" evidence="3">
    <location>
        <begin position="116"/>
        <end position="138"/>
    </location>
</feature>
<dbReference type="PANTHER" id="PTHR11360:SF284">
    <property type="entry name" value="EG:103B4.3 PROTEIN-RELATED"/>
    <property type="match status" value="1"/>
</dbReference>
<name>A0A2T9ZH12_9FUNG</name>
<feature type="transmembrane region" description="Helical" evidence="3">
    <location>
        <begin position="158"/>
        <end position="176"/>
    </location>
</feature>
<evidence type="ECO:0000313" key="6">
    <source>
        <dbReference type="Proteomes" id="UP000245609"/>
    </source>
</evidence>
<keyword evidence="3" id="KW-0812">Transmembrane</keyword>
<dbReference type="Pfam" id="PF07690">
    <property type="entry name" value="MFS_1"/>
    <property type="match status" value="1"/>
</dbReference>
<feature type="transmembrane region" description="Helical" evidence="3">
    <location>
        <begin position="382"/>
        <end position="400"/>
    </location>
</feature>
<evidence type="ECO:0000313" key="5">
    <source>
        <dbReference type="EMBL" id="PVV03883.1"/>
    </source>
</evidence>
<feature type="transmembrane region" description="Helical" evidence="3">
    <location>
        <begin position="445"/>
        <end position="466"/>
    </location>
</feature>
<keyword evidence="3" id="KW-0472">Membrane</keyword>
<feature type="transmembrane region" description="Helical" evidence="3">
    <location>
        <begin position="188"/>
        <end position="206"/>
    </location>
</feature>
<feature type="transmembrane region" description="Helical" evidence="3">
    <location>
        <begin position="351"/>
        <end position="370"/>
    </location>
</feature>
<feature type="transmembrane region" description="Helical" evidence="3">
    <location>
        <begin position="406"/>
        <end position="424"/>
    </location>
</feature>
<feature type="transmembrane region" description="Helical" evidence="3">
    <location>
        <begin position="317"/>
        <end position="339"/>
    </location>
</feature>
<evidence type="ECO:0000256" key="3">
    <source>
        <dbReference type="SAM" id="Phobius"/>
    </source>
</evidence>
<dbReference type="InterPro" id="IPR011701">
    <property type="entry name" value="MFS"/>
</dbReference>
<dbReference type="OrthoDB" id="6499973at2759"/>
<evidence type="ECO:0000256" key="2">
    <source>
        <dbReference type="ARBA" id="ARBA00006727"/>
    </source>
</evidence>
<keyword evidence="3" id="KW-1133">Transmembrane helix</keyword>
<feature type="domain" description="Major facilitator superfamily (MFS) profile" evidence="4">
    <location>
        <begin position="119"/>
        <end position="501"/>
    </location>
</feature>
<dbReference type="Proteomes" id="UP000245609">
    <property type="component" value="Unassembled WGS sequence"/>
</dbReference>
<comment type="caution">
    <text evidence="5">The sequence shown here is derived from an EMBL/GenBank/DDBJ whole genome shotgun (WGS) entry which is preliminary data.</text>
</comment>
<evidence type="ECO:0000259" key="4">
    <source>
        <dbReference type="PROSITE" id="PS50850"/>
    </source>
</evidence>